<dbReference type="PANTHER" id="PTHR47643">
    <property type="entry name" value="TPR DOMAIN PROTEIN (AFU_ORTHOLOGUE AFUA_5G12710)"/>
    <property type="match status" value="1"/>
</dbReference>
<dbReference type="Gene3D" id="1.25.40.10">
    <property type="entry name" value="Tetratricopeptide repeat domain"/>
    <property type="match status" value="1"/>
</dbReference>
<accession>A0AAE8MYC2</accession>
<dbReference type="InterPro" id="IPR001214">
    <property type="entry name" value="SET_dom"/>
</dbReference>
<dbReference type="EMBL" id="ONZQ02000005">
    <property type="protein sequence ID" value="SPO01999.1"/>
    <property type="molecule type" value="Genomic_DNA"/>
</dbReference>
<evidence type="ECO:0000313" key="4">
    <source>
        <dbReference type="Proteomes" id="UP001187682"/>
    </source>
</evidence>
<organism evidence="3 4">
    <name type="scientific">Cephalotrichum gorgonifer</name>
    <dbReference type="NCBI Taxonomy" id="2041049"/>
    <lineage>
        <taxon>Eukaryota</taxon>
        <taxon>Fungi</taxon>
        <taxon>Dikarya</taxon>
        <taxon>Ascomycota</taxon>
        <taxon>Pezizomycotina</taxon>
        <taxon>Sordariomycetes</taxon>
        <taxon>Hypocreomycetidae</taxon>
        <taxon>Microascales</taxon>
        <taxon>Microascaceae</taxon>
        <taxon>Cephalotrichum</taxon>
    </lineage>
</organism>
<dbReference type="PANTHER" id="PTHR47643:SF2">
    <property type="entry name" value="TPR DOMAIN PROTEIN (AFU_ORTHOLOGUE AFUA_5G12710)"/>
    <property type="match status" value="1"/>
</dbReference>
<dbReference type="AlphaFoldDB" id="A0AAE8MYC2"/>
<comment type="caution">
    <text evidence="3">The sequence shown here is derived from an EMBL/GenBank/DDBJ whole genome shotgun (WGS) entry which is preliminary data.</text>
</comment>
<proteinExistence type="predicted"/>
<dbReference type="SUPFAM" id="SSF82199">
    <property type="entry name" value="SET domain"/>
    <property type="match status" value="1"/>
</dbReference>
<protein>
    <submittedName>
        <fullName evidence="3">Related to TPR domain protein</fullName>
    </submittedName>
</protein>
<feature type="domain" description="SET" evidence="2">
    <location>
        <begin position="346"/>
        <end position="542"/>
    </location>
</feature>
<dbReference type="InterPro" id="IPR011990">
    <property type="entry name" value="TPR-like_helical_dom_sf"/>
</dbReference>
<evidence type="ECO:0000313" key="3">
    <source>
        <dbReference type="EMBL" id="SPO01999.1"/>
    </source>
</evidence>
<dbReference type="PROSITE" id="PS50280">
    <property type="entry name" value="SET"/>
    <property type="match status" value="1"/>
</dbReference>
<keyword evidence="4" id="KW-1185">Reference proteome</keyword>
<dbReference type="SUPFAM" id="SSF48452">
    <property type="entry name" value="TPR-like"/>
    <property type="match status" value="1"/>
</dbReference>
<dbReference type="InterPro" id="IPR046341">
    <property type="entry name" value="SET_dom_sf"/>
</dbReference>
<reference evidence="3" key="1">
    <citation type="submission" date="2018-03" db="EMBL/GenBank/DDBJ databases">
        <authorList>
            <person name="Guldener U."/>
        </authorList>
    </citation>
    <scope>NUCLEOTIDE SEQUENCE</scope>
</reference>
<dbReference type="InterPro" id="IPR053209">
    <property type="entry name" value="Gramillin-biosynth_MTr"/>
</dbReference>
<sequence length="567" mass="62061">MDIKDVSREDPYPTLMKSALASAKRASKRKGEIIHDHPPVHRLVSDFLTNLEKPGPGSTKDVVAISLVQVPYPPCVLTRNDLRPIMISDMRLETHHRGTGMLLHILTSPQRDGADVTAIVEDGKGTALLLQLYHQPSESVVPARGILQPGGGCIVKEPFLKCETNGAYYLRVDHVTDVVWLDNSDEHVPEEWRTPVGFPNNDSNIMWARGNEAVKKQGWVEAERLVATTPDEAKPAYLNRSIANLRLGRPEKALSDATQCADTAKLFERSLVREASALYKLGNFSKCIERLDGLLLSNPTNSDASAELGRARARLHEQNTGEYNFNEMYKQAGKTPPLIDCATFHGPCEMRDSPGKGQGLFITRKVAAGELLICEKAFAYSFVEEDSAEGLNVLMNLSTKKTVVGGQALLVTQIVQQLAHNPKASSEFLKLHCGDYSKAPASDAGGLPVVDSFLVEKIVSLNAFGAPRTSQGSSLIPPCGSNPQDPRNGGGSNHTTSGIWVLASRINHSCLSNCSRSSIGDMQIVRAMMDLDAGTDLFTYRRPGFMESHADVQRDLMKWGFQCRCDL</sequence>
<gene>
    <name evidence="3" type="ORF">DNG_04672</name>
</gene>
<name>A0AAE8MYC2_9PEZI</name>
<dbReference type="Proteomes" id="UP001187682">
    <property type="component" value="Unassembled WGS sequence"/>
</dbReference>
<evidence type="ECO:0000256" key="1">
    <source>
        <dbReference type="SAM" id="MobiDB-lite"/>
    </source>
</evidence>
<feature type="region of interest" description="Disordered" evidence="1">
    <location>
        <begin position="468"/>
        <end position="494"/>
    </location>
</feature>
<dbReference type="Gene3D" id="2.170.270.10">
    <property type="entry name" value="SET domain"/>
    <property type="match status" value="1"/>
</dbReference>
<evidence type="ECO:0000259" key="2">
    <source>
        <dbReference type="PROSITE" id="PS50280"/>
    </source>
</evidence>